<feature type="region of interest" description="Disordered" evidence="1">
    <location>
        <begin position="1"/>
        <end position="23"/>
    </location>
</feature>
<feature type="compositionally biased region" description="Basic and acidic residues" evidence="1">
    <location>
        <begin position="7"/>
        <end position="17"/>
    </location>
</feature>
<proteinExistence type="predicted"/>
<keyword evidence="4" id="KW-1185">Reference proteome</keyword>
<feature type="compositionally biased region" description="Gly residues" evidence="1">
    <location>
        <begin position="242"/>
        <end position="252"/>
    </location>
</feature>
<dbReference type="RefSeq" id="WP_203864233.1">
    <property type="nucleotide sequence ID" value="NZ_BONW01000001.1"/>
</dbReference>
<keyword evidence="2" id="KW-0812">Transmembrane</keyword>
<organism evidence="3 4">
    <name type="scientific">Plantactinospora endophytica</name>
    <dbReference type="NCBI Taxonomy" id="673535"/>
    <lineage>
        <taxon>Bacteria</taxon>
        <taxon>Bacillati</taxon>
        <taxon>Actinomycetota</taxon>
        <taxon>Actinomycetes</taxon>
        <taxon>Micromonosporales</taxon>
        <taxon>Micromonosporaceae</taxon>
        <taxon>Plantactinospora</taxon>
    </lineage>
</organism>
<gene>
    <name evidence="3" type="ORF">Pen02_05380</name>
</gene>
<evidence type="ECO:0000313" key="3">
    <source>
        <dbReference type="EMBL" id="GIG85602.1"/>
    </source>
</evidence>
<dbReference type="EMBL" id="BONW01000001">
    <property type="protein sequence ID" value="GIG85602.1"/>
    <property type="molecule type" value="Genomic_DNA"/>
</dbReference>
<reference evidence="3 4" key="1">
    <citation type="submission" date="2021-01" db="EMBL/GenBank/DDBJ databases">
        <title>Whole genome shotgun sequence of Plantactinospora endophytica NBRC 110450.</title>
        <authorList>
            <person name="Komaki H."/>
            <person name="Tamura T."/>
        </authorList>
    </citation>
    <scope>NUCLEOTIDE SEQUENCE [LARGE SCALE GENOMIC DNA]</scope>
    <source>
        <strain evidence="3 4">NBRC 110450</strain>
    </source>
</reference>
<protein>
    <submittedName>
        <fullName evidence="3">Uncharacterized protein</fullName>
    </submittedName>
</protein>
<dbReference type="PROSITE" id="PS51318">
    <property type="entry name" value="TAT"/>
    <property type="match status" value="1"/>
</dbReference>
<keyword evidence="2" id="KW-1133">Transmembrane helix</keyword>
<sequence length="469" mass="48672">MQEIDEDGARKLLRPLDGDPDQPSAVRVETLLRAGRRRVRRRRMLAGGGLTAATAVVLVAVPVALAAVRDAGPGQVAQPGYPTPDDRYATGLTPPPVPTRCTPYRLPLPPGATESQVLDGDPSGRYLVGIARDGRTARTWTLRWDRGVLSVLEPPTTDPAQLLVNSQGVVAGDGIAVRDGTAVRVSWVYRYGRYVDLTDSAGSYLGDVLDLNEHGDVLGGVRTLALQGKPAGTKGGPPEPPGGQGGTPGDGAGASTPAPGGGRSDDHTLVPGRQPVVWAADAERSPTRLAGDGSGEPYVTGLDDDGTMVGGTVQFGADRAARMTVWPPDGKRRTLAPPRGHGVNPGHLSIRHGWVLGWSYPPAGGEEKVVPTRWNLRTGEVAPLTGLAWVSAINRYGWVAGFVRDASGVETPAVLAGERTIVLPMPAGAVPGKEGPAAVSVSDDGRVVGGVVSVAPDDAATAAVRWTCE</sequence>
<comment type="caution">
    <text evidence="3">The sequence shown here is derived from an EMBL/GenBank/DDBJ whole genome shotgun (WGS) entry which is preliminary data.</text>
</comment>
<feature type="region of interest" description="Disordered" evidence="1">
    <location>
        <begin position="227"/>
        <end position="305"/>
    </location>
</feature>
<dbReference type="InterPro" id="IPR006311">
    <property type="entry name" value="TAT_signal"/>
</dbReference>
<keyword evidence="2" id="KW-0472">Membrane</keyword>
<evidence type="ECO:0000313" key="4">
    <source>
        <dbReference type="Proteomes" id="UP000646749"/>
    </source>
</evidence>
<feature type="transmembrane region" description="Helical" evidence="2">
    <location>
        <begin position="45"/>
        <end position="68"/>
    </location>
</feature>
<evidence type="ECO:0000256" key="2">
    <source>
        <dbReference type="SAM" id="Phobius"/>
    </source>
</evidence>
<evidence type="ECO:0000256" key="1">
    <source>
        <dbReference type="SAM" id="MobiDB-lite"/>
    </source>
</evidence>
<name>A0ABQ4DT35_9ACTN</name>
<dbReference type="Proteomes" id="UP000646749">
    <property type="component" value="Unassembled WGS sequence"/>
</dbReference>
<accession>A0ABQ4DT35</accession>